<keyword evidence="3" id="KW-0238">DNA-binding</keyword>
<dbReference type="Proteomes" id="UP000287033">
    <property type="component" value="Unassembled WGS sequence"/>
</dbReference>
<dbReference type="GO" id="GO:0005634">
    <property type="term" value="C:nucleus"/>
    <property type="evidence" value="ECO:0007669"/>
    <property type="project" value="UniProtKB-SubCell"/>
</dbReference>
<accession>A0A401TP99</accession>
<dbReference type="STRING" id="137246.A0A401TP99"/>
<dbReference type="OrthoDB" id="25571at2759"/>
<comment type="similarity">
    <text evidence="2">Belongs to the replication factor A protein 2 family.</text>
</comment>
<evidence type="ECO:0000256" key="4">
    <source>
        <dbReference type="ARBA" id="ARBA00023242"/>
    </source>
</evidence>
<feature type="domain" description="Replication protein A C-terminal" evidence="5">
    <location>
        <begin position="7"/>
        <end position="60"/>
    </location>
</feature>
<evidence type="ECO:0000313" key="7">
    <source>
        <dbReference type="Proteomes" id="UP000287033"/>
    </source>
</evidence>
<dbReference type="GO" id="GO:0003677">
    <property type="term" value="F:DNA binding"/>
    <property type="evidence" value="ECO:0007669"/>
    <property type="project" value="UniProtKB-KW"/>
</dbReference>
<dbReference type="FunFam" id="1.10.10.10:FF:000168">
    <property type="entry name" value="Replication protein A 32 kDa subunit"/>
    <property type="match status" value="1"/>
</dbReference>
<dbReference type="Gene3D" id="1.10.10.10">
    <property type="entry name" value="Winged helix-like DNA-binding domain superfamily/Winged helix DNA-binding domain"/>
    <property type="match status" value="1"/>
</dbReference>
<dbReference type="OMA" id="MSIDYMR"/>
<evidence type="ECO:0000259" key="5">
    <source>
        <dbReference type="Pfam" id="PF08784"/>
    </source>
</evidence>
<name>A0A401TP99_CHIPU</name>
<dbReference type="InterPro" id="IPR014892">
    <property type="entry name" value="RPA_C"/>
</dbReference>
<dbReference type="AlphaFoldDB" id="A0A401TP99"/>
<sequence>IAKTKPSFQVLNLIRNCREQEGMSIDYMRKTLKNMNIVAIKQAVEFLSNEGHIYSTVDEDHFRSTDAE</sequence>
<evidence type="ECO:0000256" key="3">
    <source>
        <dbReference type="ARBA" id="ARBA00023125"/>
    </source>
</evidence>
<dbReference type="InterPro" id="IPR036390">
    <property type="entry name" value="WH_DNA-bd_sf"/>
</dbReference>
<comment type="subcellular location">
    <subcellularLocation>
        <location evidence="1">Nucleus</location>
    </subcellularLocation>
</comment>
<gene>
    <name evidence="6" type="ORF">chiPu_0028604</name>
</gene>
<keyword evidence="4" id="KW-0539">Nucleus</keyword>
<protein>
    <recommendedName>
        <fullName evidence="5">Replication protein A C-terminal domain-containing protein</fullName>
    </recommendedName>
</protein>
<feature type="non-terminal residue" evidence="6">
    <location>
        <position position="1"/>
    </location>
</feature>
<proteinExistence type="inferred from homology"/>
<dbReference type="Pfam" id="PF08784">
    <property type="entry name" value="RPA_C"/>
    <property type="match status" value="1"/>
</dbReference>
<comment type="caution">
    <text evidence="6">The sequence shown here is derived from an EMBL/GenBank/DDBJ whole genome shotgun (WGS) entry which is preliminary data.</text>
</comment>
<dbReference type="EMBL" id="BEZZ01135534">
    <property type="protein sequence ID" value="GCC44453.1"/>
    <property type="molecule type" value="Genomic_DNA"/>
</dbReference>
<evidence type="ECO:0000256" key="2">
    <source>
        <dbReference type="ARBA" id="ARBA00007815"/>
    </source>
</evidence>
<evidence type="ECO:0000313" key="6">
    <source>
        <dbReference type="EMBL" id="GCC44453.1"/>
    </source>
</evidence>
<dbReference type="InterPro" id="IPR036388">
    <property type="entry name" value="WH-like_DNA-bd_sf"/>
</dbReference>
<organism evidence="6 7">
    <name type="scientific">Chiloscyllium punctatum</name>
    <name type="common">Brownbanded bambooshark</name>
    <name type="synonym">Hemiscyllium punctatum</name>
    <dbReference type="NCBI Taxonomy" id="137246"/>
    <lineage>
        <taxon>Eukaryota</taxon>
        <taxon>Metazoa</taxon>
        <taxon>Chordata</taxon>
        <taxon>Craniata</taxon>
        <taxon>Vertebrata</taxon>
        <taxon>Chondrichthyes</taxon>
        <taxon>Elasmobranchii</taxon>
        <taxon>Galeomorphii</taxon>
        <taxon>Galeoidea</taxon>
        <taxon>Orectolobiformes</taxon>
        <taxon>Hemiscylliidae</taxon>
        <taxon>Chiloscyllium</taxon>
    </lineage>
</organism>
<dbReference type="SUPFAM" id="SSF46785">
    <property type="entry name" value="Winged helix' DNA-binding domain"/>
    <property type="match status" value="1"/>
</dbReference>
<reference evidence="6 7" key="1">
    <citation type="journal article" date="2018" name="Nat. Ecol. Evol.">
        <title>Shark genomes provide insights into elasmobranch evolution and the origin of vertebrates.</title>
        <authorList>
            <person name="Hara Y"/>
            <person name="Yamaguchi K"/>
            <person name="Onimaru K"/>
            <person name="Kadota M"/>
            <person name="Koyanagi M"/>
            <person name="Keeley SD"/>
            <person name="Tatsumi K"/>
            <person name="Tanaka K"/>
            <person name="Motone F"/>
            <person name="Kageyama Y"/>
            <person name="Nozu R"/>
            <person name="Adachi N"/>
            <person name="Nishimura O"/>
            <person name="Nakagawa R"/>
            <person name="Tanegashima C"/>
            <person name="Kiyatake I"/>
            <person name="Matsumoto R"/>
            <person name="Murakumo K"/>
            <person name="Nishida K"/>
            <person name="Terakita A"/>
            <person name="Kuratani S"/>
            <person name="Sato K"/>
            <person name="Hyodo S Kuraku.S."/>
        </authorList>
    </citation>
    <scope>NUCLEOTIDE SEQUENCE [LARGE SCALE GENOMIC DNA]</scope>
</reference>
<evidence type="ECO:0000256" key="1">
    <source>
        <dbReference type="ARBA" id="ARBA00004123"/>
    </source>
</evidence>
<keyword evidence="7" id="KW-1185">Reference proteome</keyword>